<feature type="region of interest" description="Disordered" evidence="1">
    <location>
        <begin position="86"/>
        <end position="133"/>
    </location>
</feature>
<dbReference type="OrthoDB" id="6159198at2759"/>
<evidence type="ECO:0000313" key="3">
    <source>
        <dbReference type="EMBL" id="KAF7244977.1"/>
    </source>
</evidence>
<dbReference type="Gene3D" id="3.90.550.10">
    <property type="entry name" value="Spore Coat Polysaccharide Biosynthesis Protein SpsA, Chain A"/>
    <property type="match status" value="1"/>
</dbReference>
<accession>A0A8S9YLC6</accession>
<proteinExistence type="predicted"/>
<comment type="caution">
    <text evidence="3">The sequence shown here is derived from an EMBL/GenBank/DDBJ whole genome shotgun (WGS) entry which is preliminary data.</text>
</comment>
<organism evidence="3 4">
    <name type="scientific">Paragonimus skrjabini miyazakii</name>
    <dbReference type="NCBI Taxonomy" id="59628"/>
    <lineage>
        <taxon>Eukaryota</taxon>
        <taxon>Metazoa</taxon>
        <taxon>Spiralia</taxon>
        <taxon>Lophotrochozoa</taxon>
        <taxon>Platyhelminthes</taxon>
        <taxon>Trematoda</taxon>
        <taxon>Digenea</taxon>
        <taxon>Plagiorchiida</taxon>
        <taxon>Troglotremata</taxon>
        <taxon>Troglotrematidae</taxon>
        <taxon>Paragonimus</taxon>
    </lineage>
</organism>
<protein>
    <submittedName>
        <fullName evidence="3">Uncharacterized protein</fullName>
    </submittedName>
</protein>
<feature type="transmembrane region" description="Helical" evidence="2">
    <location>
        <begin position="12"/>
        <end position="31"/>
    </location>
</feature>
<evidence type="ECO:0000256" key="2">
    <source>
        <dbReference type="SAM" id="Phobius"/>
    </source>
</evidence>
<reference evidence="3" key="1">
    <citation type="submission" date="2019-07" db="EMBL/GenBank/DDBJ databases">
        <title>Annotation for the trematode Paragonimus miyazaki's.</title>
        <authorList>
            <person name="Choi Y.-J."/>
        </authorList>
    </citation>
    <scope>NUCLEOTIDE SEQUENCE</scope>
    <source>
        <strain evidence="3">Japan</strain>
    </source>
</reference>
<dbReference type="EMBL" id="JTDE01006222">
    <property type="protein sequence ID" value="KAF7244977.1"/>
    <property type="molecule type" value="Genomic_DNA"/>
</dbReference>
<dbReference type="Proteomes" id="UP000822476">
    <property type="component" value="Unassembled WGS sequence"/>
</dbReference>
<keyword evidence="2" id="KW-0812">Transmembrane</keyword>
<evidence type="ECO:0000313" key="4">
    <source>
        <dbReference type="Proteomes" id="UP000822476"/>
    </source>
</evidence>
<keyword evidence="2" id="KW-0472">Membrane</keyword>
<sequence length="157" mass="17860">MSRIYWIRNPSVVVSTMFFGVIFLTFLYVNYKTDLQTSVGMEPANFAIPQDPPNLPAPHEPDEWGLRDSDKKEVLLKDTVDRYDNLDGLHPITPPLKSTEHDVGPGEGGVGYPVNRDLLSPNEQRKFDDGWTNNGFNQYVSDKISVRRYLPDFRGEG</sequence>
<dbReference type="AlphaFoldDB" id="A0A8S9YLC6"/>
<keyword evidence="4" id="KW-1185">Reference proteome</keyword>
<dbReference type="InterPro" id="IPR029044">
    <property type="entry name" value="Nucleotide-diphossugar_trans"/>
</dbReference>
<keyword evidence="2" id="KW-1133">Transmembrane helix</keyword>
<evidence type="ECO:0000256" key="1">
    <source>
        <dbReference type="SAM" id="MobiDB-lite"/>
    </source>
</evidence>
<gene>
    <name evidence="3" type="ORF">EG68_10376</name>
</gene>
<name>A0A8S9YLC6_9TREM</name>